<dbReference type="Proteomes" id="UP000179037">
    <property type="component" value="Unassembled WGS sequence"/>
</dbReference>
<evidence type="ECO:0000313" key="3">
    <source>
        <dbReference type="EMBL" id="OGI49665.1"/>
    </source>
</evidence>
<protein>
    <recommendedName>
        <fullName evidence="5">Pilus assembly protein PilW</fullName>
    </recommendedName>
</protein>
<dbReference type="GO" id="GO:0043683">
    <property type="term" value="P:type IV pilus assembly"/>
    <property type="evidence" value="ECO:0007669"/>
    <property type="project" value="InterPro"/>
</dbReference>
<keyword evidence="2" id="KW-0472">Membrane</keyword>
<keyword evidence="2" id="KW-0812">Transmembrane</keyword>
<evidence type="ECO:0000256" key="2">
    <source>
        <dbReference type="SAM" id="Phobius"/>
    </source>
</evidence>
<dbReference type="STRING" id="1817768.A3A87_00875"/>
<feature type="non-terminal residue" evidence="3">
    <location>
        <position position="346"/>
    </location>
</feature>
<comment type="caution">
    <text evidence="3">The sequence shown here is derived from an EMBL/GenBank/DDBJ whole genome shotgun (WGS) entry which is preliminary data.</text>
</comment>
<keyword evidence="2" id="KW-1133">Transmembrane helix</keyword>
<dbReference type="SUPFAM" id="SSF54523">
    <property type="entry name" value="Pili subunits"/>
    <property type="match status" value="1"/>
</dbReference>
<accession>A0A1F6TX25</accession>
<dbReference type="EMBL" id="MFTC01000092">
    <property type="protein sequence ID" value="OGI49665.1"/>
    <property type="molecule type" value="Genomic_DNA"/>
</dbReference>
<proteinExistence type="predicted"/>
<evidence type="ECO:0000313" key="4">
    <source>
        <dbReference type="Proteomes" id="UP000179037"/>
    </source>
</evidence>
<evidence type="ECO:0008006" key="5">
    <source>
        <dbReference type="Google" id="ProtNLM"/>
    </source>
</evidence>
<dbReference type="InterPro" id="IPR045584">
    <property type="entry name" value="Pilin-like"/>
</dbReference>
<name>A0A1F6TX25_9PROT</name>
<gene>
    <name evidence="3" type="ORF">A3A87_00875</name>
</gene>
<sequence>MKSLYTCRRRLRGFSLVELMVALTIGLIILAAVSTLFVNSKQTYTTQDSLARLQENARFAMHFLIKDLRLAGYYGCMSDITPDSVSSTLNGSDFVYNLQIPLEGVNNISGTVASPTGTWYPSANTTMPSNAIPGTDSVAIRLADAGSLISLDGNMNTKSDVLTVNVTTGLIVNDIIMIADCSSAEILQITQINTTVPHLVHNQGAGTPGNSKDDLSKTYSKSTGPAGTRIMKFMTHQYFIRTGASGNPALFRQANNAAAVELVDGIENLQILYGKDTDNDKVPNIYLKAGDAGLTSTADWGAVVSVRIGILARTLNDPVTGQPKETDRDTGIYDVDGDGTNELNNP</sequence>
<dbReference type="AlphaFoldDB" id="A0A1F6TX25"/>
<organism evidence="3 4">
    <name type="scientific">Candidatus Muproteobacteria bacterium RIFCSPLOWO2_01_FULL_60_18</name>
    <dbReference type="NCBI Taxonomy" id="1817768"/>
    <lineage>
        <taxon>Bacteria</taxon>
        <taxon>Pseudomonadati</taxon>
        <taxon>Pseudomonadota</taxon>
        <taxon>Candidatus Muproteobacteria</taxon>
    </lineage>
</organism>
<feature type="region of interest" description="Disordered" evidence="1">
    <location>
        <begin position="317"/>
        <end position="346"/>
    </location>
</feature>
<dbReference type="PROSITE" id="PS00409">
    <property type="entry name" value="PROKAR_NTER_METHYL"/>
    <property type="match status" value="1"/>
</dbReference>
<feature type="transmembrane region" description="Helical" evidence="2">
    <location>
        <begin position="16"/>
        <end position="38"/>
    </location>
</feature>
<dbReference type="InterPro" id="IPR012902">
    <property type="entry name" value="N_methyl_site"/>
</dbReference>
<reference evidence="3 4" key="1">
    <citation type="journal article" date="2016" name="Nat. Commun.">
        <title>Thousands of microbial genomes shed light on interconnected biogeochemical processes in an aquifer system.</title>
        <authorList>
            <person name="Anantharaman K."/>
            <person name="Brown C.T."/>
            <person name="Hug L.A."/>
            <person name="Sharon I."/>
            <person name="Castelle C.J."/>
            <person name="Probst A.J."/>
            <person name="Thomas B.C."/>
            <person name="Singh A."/>
            <person name="Wilkins M.J."/>
            <person name="Karaoz U."/>
            <person name="Brodie E.L."/>
            <person name="Williams K.H."/>
            <person name="Hubbard S.S."/>
            <person name="Banfield J.F."/>
        </authorList>
    </citation>
    <scope>NUCLEOTIDE SEQUENCE [LARGE SCALE GENOMIC DNA]</scope>
</reference>
<evidence type="ECO:0000256" key="1">
    <source>
        <dbReference type="SAM" id="MobiDB-lite"/>
    </source>
</evidence>
<dbReference type="Pfam" id="PF07963">
    <property type="entry name" value="N_methyl"/>
    <property type="match status" value="1"/>
</dbReference>
<dbReference type="Pfam" id="PF16074">
    <property type="entry name" value="PilW"/>
    <property type="match status" value="1"/>
</dbReference>
<dbReference type="NCBIfam" id="TIGR02532">
    <property type="entry name" value="IV_pilin_GFxxxE"/>
    <property type="match status" value="1"/>
</dbReference>
<dbReference type="InterPro" id="IPR032092">
    <property type="entry name" value="PilW"/>
</dbReference>
<feature type="region of interest" description="Disordered" evidence="1">
    <location>
        <begin position="203"/>
        <end position="223"/>
    </location>
</feature>